<gene>
    <name evidence="2" type="ORF">PMACD_LOCUS11633</name>
</gene>
<comment type="caution">
    <text evidence="2">The sequence shown here is derived from an EMBL/GenBank/DDBJ whole genome shotgun (WGS) entry which is preliminary data.</text>
</comment>
<evidence type="ECO:0000313" key="2">
    <source>
        <dbReference type="EMBL" id="CAF4905130.1"/>
    </source>
</evidence>
<dbReference type="AlphaFoldDB" id="A0A821VCB4"/>
<evidence type="ECO:0000256" key="1">
    <source>
        <dbReference type="SAM" id="MobiDB-lite"/>
    </source>
</evidence>
<dbReference type="OrthoDB" id="272549at2759"/>
<dbReference type="PANTHER" id="PTHR46984:SF1">
    <property type="entry name" value="LEUCINE-RICH REPEAT-CONTAINING PROTEIN 71"/>
    <property type="match status" value="1"/>
</dbReference>
<dbReference type="Proteomes" id="UP000663880">
    <property type="component" value="Unassembled WGS sequence"/>
</dbReference>
<organism evidence="2 3">
    <name type="scientific">Pieris macdunnoughi</name>
    <dbReference type="NCBI Taxonomy" id="345717"/>
    <lineage>
        <taxon>Eukaryota</taxon>
        <taxon>Metazoa</taxon>
        <taxon>Ecdysozoa</taxon>
        <taxon>Arthropoda</taxon>
        <taxon>Hexapoda</taxon>
        <taxon>Insecta</taxon>
        <taxon>Pterygota</taxon>
        <taxon>Neoptera</taxon>
        <taxon>Endopterygota</taxon>
        <taxon>Lepidoptera</taxon>
        <taxon>Glossata</taxon>
        <taxon>Ditrysia</taxon>
        <taxon>Papilionoidea</taxon>
        <taxon>Pieridae</taxon>
        <taxon>Pierinae</taxon>
        <taxon>Pieris</taxon>
    </lineage>
</organism>
<dbReference type="Pfam" id="PF13516">
    <property type="entry name" value="LRR_6"/>
    <property type="match status" value="3"/>
</dbReference>
<evidence type="ECO:0008006" key="4">
    <source>
        <dbReference type="Google" id="ProtNLM"/>
    </source>
</evidence>
<dbReference type="Gene3D" id="3.80.10.10">
    <property type="entry name" value="Ribonuclease Inhibitor"/>
    <property type="match status" value="1"/>
</dbReference>
<feature type="region of interest" description="Disordered" evidence="1">
    <location>
        <begin position="47"/>
        <end position="74"/>
    </location>
</feature>
<feature type="compositionally biased region" description="Polar residues" evidence="1">
    <location>
        <begin position="56"/>
        <end position="66"/>
    </location>
</feature>
<dbReference type="InterPro" id="IPR032675">
    <property type="entry name" value="LRR_dom_sf"/>
</dbReference>
<dbReference type="PANTHER" id="PTHR46984">
    <property type="entry name" value="LEUCINE-RICH REPEAT-CONTAINING PROTEIN 71"/>
    <property type="match status" value="1"/>
</dbReference>
<keyword evidence="3" id="KW-1185">Reference proteome</keyword>
<accession>A0A821VCB4</accession>
<dbReference type="SUPFAM" id="SSF52047">
    <property type="entry name" value="RNI-like"/>
    <property type="match status" value="1"/>
</dbReference>
<dbReference type="EMBL" id="CAJOBZ010000041">
    <property type="protein sequence ID" value="CAF4905130.1"/>
    <property type="molecule type" value="Genomic_DNA"/>
</dbReference>
<reference evidence="2" key="1">
    <citation type="submission" date="2021-02" db="EMBL/GenBank/DDBJ databases">
        <authorList>
            <person name="Steward A R."/>
        </authorList>
    </citation>
    <scope>NUCLEOTIDE SEQUENCE</scope>
</reference>
<dbReference type="InterPro" id="IPR001611">
    <property type="entry name" value="Leu-rich_rpt"/>
</dbReference>
<dbReference type="SMART" id="SM00368">
    <property type="entry name" value="LRR_RI"/>
    <property type="match status" value="4"/>
</dbReference>
<evidence type="ECO:0000313" key="3">
    <source>
        <dbReference type="Proteomes" id="UP000663880"/>
    </source>
</evidence>
<sequence>MSEDNQCTPLNLVNFLPYACYQLQAPFSVDVSTRILEDYVNQDKTKKTKAEKSTANLGSQAQVSTTETKETPVHLRSSGNKDTVFVTVVLDTQGRVIELELINTILPIYFLKIVELCIPFHPHIYRITLRLCPVSEKTIYELSSILSKSQLTELCLDKSPLAQCNCAAILQHQTYLKNLSLNGCDLTDEDCEALAVYLKHRRRPCHLQLLSLAFNLIKDRGAVALASMLRSNRHLRYLNLAENQVTDTGALAIFNSLIQFPLTQDEIHCKRLQNFEYLKLYRNVYANFYQEAVATYNVKDDRSGGRKKVAGPVSLAVNQVPNVVEIISTATAATLKSIGPNNNPFSETLNQDGQLYSIGNTSLAYINISHNNISVISVLKLIEVLRYQDHLKEGLVRVTLEGNPLPASSPALVQLAELQNRAVARVGLAGLAKADRKNTRKR</sequence>
<dbReference type="InterPro" id="IPR053040">
    <property type="entry name" value="LRR-containing_protein_71"/>
</dbReference>
<name>A0A821VCB4_9NEOP</name>
<protein>
    <recommendedName>
        <fullName evidence="4">Leucine-rich repeat-containing protein 71</fullName>
    </recommendedName>
</protein>
<proteinExistence type="predicted"/>